<name>A0A0D6M2P5_9BILA</name>
<keyword evidence="1" id="KW-0677">Repeat</keyword>
<dbReference type="AlphaFoldDB" id="A0A0D6M2P5"/>
<dbReference type="PANTHER" id="PTHR24251">
    <property type="entry name" value="OVOCHYMASE-RELATED"/>
    <property type="match status" value="1"/>
</dbReference>
<dbReference type="SUPFAM" id="SSF49854">
    <property type="entry name" value="Spermadhesin, CUB domain"/>
    <property type="match status" value="2"/>
</dbReference>
<dbReference type="PANTHER" id="PTHR24251:SF28">
    <property type="entry name" value="NEUROPILIN AND TOLLOID-LIKE, ISOFORM B"/>
    <property type="match status" value="1"/>
</dbReference>
<dbReference type="Gene3D" id="2.60.120.290">
    <property type="entry name" value="Spermadhesin, CUB domain"/>
    <property type="match status" value="2"/>
</dbReference>
<evidence type="ECO:0000256" key="2">
    <source>
        <dbReference type="ARBA" id="ARBA00023157"/>
    </source>
</evidence>
<protein>
    <submittedName>
        <fullName evidence="5">CUB domain protein</fullName>
    </submittedName>
</protein>
<reference evidence="5 6" key="1">
    <citation type="submission" date="2013-05" db="EMBL/GenBank/DDBJ databases">
        <title>Draft genome of the parasitic nematode Anyclostoma ceylanicum.</title>
        <authorList>
            <person name="Mitreva M."/>
        </authorList>
    </citation>
    <scope>NUCLEOTIDE SEQUENCE [LARGE SCALE GENOMIC DNA]</scope>
</reference>
<dbReference type="CDD" id="cd00041">
    <property type="entry name" value="CUB"/>
    <property type="match status" value="1"/>
</dbReference>
<accession>A0A0D6M2P5</accession>
<dbReference type="InterPro" id="IPR000859">
    <property type="entry name" value="CUB_dom"/>
</dbReference>
<dbReference type="InterPro" id="IPR035914">
    <property type="entry name" value="Sperma_CUB_dom_sf"/>
</dbReference>
<proteinExistence type="predicted"/>
<evidence type="ECO:0000313" key="6">
    <source>
        <dbReference type="Proteomes" id="UP000054495"/>
    </source>
</evidence>
<organism evidence="5 6">
    <name type="scientific">Ancylostoma ceylanicum</name>
    <dbReference type="NCBI Taxonomy" id="53326"/>
    <lineage>
        <taxon>Eukaryota</taxon>
        <taxon>Metazoa</taxon>
        <taxon>Ecdysozoa</taxon>
        <taxon>Nematoda</taxon>
        <taxon>Chromadorea</taxon>
        <taxon>Rhabditida</taxon>
        <taxon>Rhabditina</taxon>
        <taxon>Rhabditomorpha</taxon>
        <taxon>Strongyloidea</taxon>
        <taxon>Ancylostomatidae</taxon>
        <taxon>Ancylostomatinae</taxon>
        <taxon>Ancylostoma</taxon>
    </lineage>
</organism>
<evidence type="ECO:0000256" key="3">
    <source>
        <dbReference type="PROSITE-ProRule" id="PRU00059"/>
    </source>
</evidence>
<sequence>MNTVELQEFRDGRYGFSPLIGRFCGMELPMTEIRARSGFLWIRFHSDDLLEYKGFYATYDMVRSTDRKVNQHDCQIQFRHALDGYIETSTLVTGLPMNFTGPLDCIWLLEVPREYNIVLYINEFSLYAPNHCGHNFFEILRANGGTGVLIAQSHVHPLLPRRRQSHPQHFDLSALLVLRQTYA</sequence>
<comment type="caution">
    <text evidence="3">Lacks conserved residue(s) required for the propagation of feature annotation.</text>
</comment>
<dbReference type="Proteomes" id="UP000054495">
    <property type="component" value="Unassembled WGS sequence"/>
</dbReference>
<gene>
    <name evidence="5" type="ORF">ANCCEY_03177</name>
</gene>
<evidence type="ECO:0000313" key="5">
    <source>
        <dbReference type="EMBL" id="EPB77758.1"/>
    </source>
</evidence>
<keyword evidence="6" id="KW-1185">Reference proteome</keyword>
<evidence type="ECO:0000256" key="1">
    <source>
        <dbReference type="ARBA" id="ARBA00022737"/>
    </source>
</evidence>
<evidence type="ECO:0000259" key="4">
    <source>
        <dbReference type="PROSITE" id="PS01180"/>
    </source>
</evidence>
<feature type="domain" description="CUB" evidence="4">
    <location>
        <begin position="74"/>
        <end position="139"/>
    </location>
</feature>
<dbReference type="PROSITE" id="PS01180">
    <property type="entry name" value="CUB"/>
    <property type="match status" value="2"/>
</dbReference>
<keyword evidence="2" id="KW-1015">Disulfide bond</keyword>
<feature type="domain" description="CUB" evidence="4">
    <location>
        <begin position="1"/>
        <end position="62"/>
    </location>
</feature>
<dbReference type="EMBL" id="KE124829">
    <property type="protein sequence ID" value="EPB77758.1"/>
    <property type="molecule type" value="Genomic_DNA"/>
</dbReference>
<dbReference type="Pfam" id="PF00431">
    <property type="entry name" value="CUB"/>
    <property type="match status" value="2"/>
</dbReference>